<reference evidence="1 2" key="1">
    <citation type="journal article" date="2024" name="Commun. Biol.">
        <title>Comparative genomic analysis of thermophilic fungi reveals convergent evolutionary adaptations and gene losses.</title>
        <authorList>
            <person name="Steindorff A.S."/>
            <person name="Aguilar-Pontes M.V."/>
            <person name="Robinson A.J."/>
            <person name="Andreopoulos B."/>
            <person name="LaButti K."/>
            <person name="Kuo A."/>
            <person name="Mondo S."/>
            <person name="Riley R."/>
            <person name="Otillar R."/>
            <person name="Haridas S."/>
            <person name="Lipzen A."/>
            <person name="Grimwood J."/>
            <person name="Schmutz J."/>
            <person name="Clum A."/>
            <person name="Reid I.D."/>
            <person name="Moisan M.C."/>
            <person name="Butler G."/>
            <person name="Nguyen T.T.M."/>
            <person name="Dewar K."/>
            <person name="Conant G."/>
            <person name="Drula E."/>
            <person name="Henrissat B."/>
            <person name="Hansel C."/>
            <person name="Singer S."/>
            <person name="Hutchinson M.I."/>
            <person name="de Vries R.P."/>
            <person name="Natvig D.O."/>
            <person name="Powell A.J."/>
            <person name="Tsang A."/>
            <person name="Grigoriev I.V."/>
        </authorList>
    </citation>
    <scope>NUCLEOTIDE SEQUENCE [LARGE SCALE GENOMIC DNA]</scope>
    <source>
        <strain evidence="1 2">CBS 620.91</strain>
    </source>
</reference>
<protein>
    <submittedName>
        <fullName evidence="1">Uncharacterized protein</fullName>
    </submittedName>
</protein>
<accession>A0ABR3V6Z2</accession>
<sequence>MSRGEKRTKPHLFDDDWFTAPLPLAAETSQPIMLSSIAIVVCCAPNQGRKQAAAPGTMLPYRQLPPLAKGSP</sequence>
<keyword evidence="2" id="KW-1185">Reference proteome</keyword>
<evidence type="ECO:0000313" key="1">
    <source>
        <dbReference type="EMBL" id="KAL1837532.1"/>
    </source>
</evidence>
<organism evidence="1 2">
    <name type="scientific">Humicola insolens</name>
    <name type="common">Soft-rot fungus</name>
    <dbReference type="NCBI Taxonomy" id="85995"/>
    <lineage>
        <taxon>Eukaryota</taxon>
        <taxon>Fungi</taxon>
        <taxon>Dikarya</taxon>
        <taxon>Ascomycota</taxon>
        <taxon>Pezizomycotina</taxon>
        <taxon>Sordariomycetes</taxon>
        <taxon>Sordariomycetidae</taxon>
        <taxon>Sordariales</taxon>
        <taxon>Chaetomiaceae</taxon>
        <taxon>Mycothermus</taxon>
    </lineage>
</organism>
<comment type="caution">
    <text evidence="1">The sequence shown here is derived from an EMBL/GenBank/DDBJ whole genome shotgun (WGS) entry which is preliminary data.</text>
</comment>
<proteinExistence type="predicted"/>
<evidence type="ECO:0000313" key="2">
    <source>
        <dbReference type="Proteomes" id="UP001583172"/>
    </source>
</evidence>
<name>A0ABR3V6Z2_HUMIN</name>
<dbReference type="EMBL" id="JAZGSY010000285">
    <property type="protein sequence ID" value="KAL1837532.1"/>
    <property type="molecule type" value="Genomic_DNA"/>
</dbReference>
<dbReference type="Proteomes" id="UP001583172">
    <property type="component" value="Unassembled WGS sequence"/>
</dbReference>
<gene>
    <name evidence="1" type="ORF">VTJ49DRAFT_3677</name>
</gene>